<dbReference type="PROSITE" id="PS50240">
    <property type="entry name" value="TRYPSIN_DOM"/>
    <property type="match status" value="1"/>
</dbReference>
<evidence type="ECO:0000256" key="4">
    <source>
        <dbReference type="SAM" id="SignalP"/>
    </source>
</evidence>
<dbReference type="PROSITE" id="PS51257">
    <property type="entry name" value="PROKAR_LIPOPROTEIN"/>
    <property type="match status" value="1"/>
</dbReference>
<dbReference type="InterPro" id="IPR009003">
    <property type="entry name" value="Peptidase_S1_PA"/>
</dbReference>
<evidence type="ECO:0000259" key="5">
    <source>
        <dbReference type="PROSITE" id="PS50240"/>
    </source>
</evidence>
<dbReference type="Proteomes" id="UP000000545">
    <property type="component" value="Chromosome"/>
</dbReference>
<dbReference type="RefSeq" id="WP_011274299.1">
    <property type="nucleotide sequence ID" value="NC_007164.1"/>
</dbReference>
<keyword evidence="3" id="KW-0812">Transmembrane</keyword>
<keyword evidence="3" id="KW-0472">Membrane</keyword>
<dbReference type="EMBL" id="CR931997">
    <property type="protein sequence ID" value="CAI38209.1"/>
    <property type="molecule type" value="Genomic_DNA"/>
</dbReference>
<dbReference type="InterPro" id="IPR043504">
    <property type="entry name" value="Peptidase_S1_PA_chymotrypsin"/>
</dbReference>
<proteinExistence type="predicted"/>
<dbReference type="PATRIC" id="fig|306537.10.peg.2059"/>
<dbReference type="PANTHER" id="PTHR24276:SF98">
    <property type="entry name" value="FI18310P1-RELATED"/>
    <property type="match status" value="1"/>
</dbReference>
<feature type="chain" id="PRO_5038565359" evidence="4">
    <location>
        <begin position="28"/>
        <end position="407"/>
    </location>
</feature>
<gene>
    <name evidence="6" type="ordered locus">jk2027</name>
</gene>
<feature type="transmembrane region" description="Helical" evidence="3">
    <location>
        <begin position="380"/>
        <end position="400"/>
    </location>
</feature>
<reference evidence="6 7" key="1">
    <citation type="journal article" date="2005" name="J. Bacteriol.">
        <title>Complete genome sequence and analysis of the multiresistant nosocomial pathogen Corynebacterium jeikeium K411, a lipid-requiring bacterium of the human skin flora.</title>
        <authorList>
            <person name="Tauch A."/>
            <person name="Kaiser O."/>
            <person name="Hain T."/>
            <person name="Goesmann A."/>
            <person name="Weisshaar B."/>
            <person name="Albersmeier A."/>
            <person name="Bekel T."/>
            <person name="Bischoff N."/>
            <person name="Brune I."/>
            <person name="Chakraborty T."/>
            <person name="Kalinowski J."/>
            <person name="Meyer F."/>
            <person name="Rupp O."/>
            <person name="Schneiker S."/>
            <person name="Viehoever P."/>
            <person name="Puehler A."/>
        </authorList>
    </citation>
    <scope>NUCLEOTIDE SEQUENCE [LARGE SCALE GENOMIC DNA]</scope>
    <source>
        <strain evidence="6 7">K411</strain>
    </source>
</reference>
<dbReference type="PANTHER" id="PTHR24276">
    <property type="entry name" value="POLYSERASE-RELATED"/>
    <property type="match status" value="1"/>
</dbReference>
<keyword evidence="6" id="KW-0378">Hydrolase</keyword>
<name>Q4JSJ8_CORJK</name>
<dbReference type="OrthoDB" id="9815928at2"/>
<protein>
    <submittedName>
        <fullName evidence="6">Putative protease</fullName>
    </submittedName>
</protein>
<dbReference type="Pfam" id="PF00089">
    <property type="entry name" value="Trypsin"/>
    <property type="match status" value="1"/>
</dbReference>
<keyword evidence="3" id="KW-1133">Transmembrane helix</keyword>
<feature type="region of interest" description="Disordered" evidence="2">
    <location>
        <begin position="162"/>
        <end position="264"/>
    </location>
</feature>
<dbReference type="GO" id="GO:0004252">
    <property type="term" value="F:serine-type endopeptidase activity"/>
    <property type="evidence" value="ECO:0007669"/>
    <property type="project" value="InterPro"/>
</dbReference>
<feature type="compositionally biased region" description="Gly residues" evidence="2">
    <location>
        <begin position="163"/>
        <end position="175"/>
    </location>
</feature>
<dbReference type="SUPFAM" id="SSF50494">
    <property type="entry name" value="Trypsin-like serine proteases"/>
    <property type="match status" value="1"/>
</dbReference>
<feature type="compositionally biased region" description="Low complexity" evidence="2">
    <location>
        <begin position="239"/>
        <end position="257"/>
    </location>
</feature>
<feature type="domain" description="Peptidase S1" evidence="5">
    <location>
        <begin position="57"/>
        <end position="353"/>
    </location>
</feature>
<dbReference type="InterPro" id="IPR050430">
    <property type="entry name" value="Peptidase_S1"/>
</dbReference>
<evidence type="ECO:0000256" key="3">
    <source>
        <dbReference type="SAM" id="Phobius"/>
    </source>
</evidence>
<keyword evidence="7" id="KW-1185">Reference proteome</keyword>
<dbReference type="InterPro" id="IPR001254">
    <property type="entry name" value="Trypsin_dom"/>
</dbReference>
<keyword evidence="4" id="KW-0732">Signal</keyword>
<dbReference type="AlphaFoldDB" id="Q4JSJ8"/>
<evidence type="ECO:0000256" key="1">
    <source>
        <dbReference type="ARBA" id="ARBA00023157"/>
    </source>
</evidence>
<evidence type="ECO:0000313" key="7">
    <source>
        <dbReference type="Proteomes" id="UP000000545"/>
    </source>
</evidence>
<dbReference type="eggNOG" id="COG3591">
    <property type="taxonomic scope" value="Bacteria"/>
</dbReference>
<evidence type="ECO:0000256" key="2">
    <source>
        <dbReference type="SAM" id="MobiDB-lite"/>
    </source>
</evidence>
<keyword evidence="1" id="KW-1015">Disulfide bond</keyword>
<dbReference type="KEGG" id="cjk:jk2027"/>
<keyword evidence="6" id="KW-0645">Protease</keyword>
<evidence type="ECO:0000313" key="6">
    <source>
        <dbReference type="EMBL" id="CAI38209.1"/>
    </source>
</evidence>
<sequence length="407" mass="39968">MKKLTLRMAAIAAAAALSGACVAPASALEYGEHAPDNAESRTVASLRIGRVGNFGDCTGTLVAPQWVLTARHCLESVSNEGTQARIAGAVYDADSWSLSPVMDAGLLHLTKPVEGVTPAELADSMPGVGDEGNLYGWSSSSLMARKGDLPVARMRVREVLAGPGAGGGAGDGAGDGAPQISGDSEAPADSQAPAAPHDEGGVESIPAPGGSGSAQAPGGAGAPQILRGDGAMPEPGSPAPGKSRSSKSSASAEAPSPDGVESVPAEIAMGGGEVSADGAGGVMPKIVGGILEAESLSRAAMQGGDSGAPFFVGGKLAGLATAGTANGDPDLPSPTAAITTLSDAAAWIEDVTSGRDTSSVLTADTTPAPPKTPQTSGDYVGRYLAVAAAGLVLALALGWFGRRKLSK</sequence>
<dbReference type="HOGENOM" id="CLU_813089_0_0_11"/>
<accession>Q4JSJ8</accession>
<dbReference type="Gene3D" id="2.40.10.10">
    <property type="entry name" value="Trypsin-like serine proteases"/>
    <property type="match status" value="1"/>
</dbReference>
<feature type="signal peptide" evidence="4">
    <location>
        <begin position="1"/>
        <end position="27"/>
    </location>
</feature>
<dbReference type="GO" id="GO:0006508">
    <property type="term" value="P:proteolysis"/>
    <property type="evidence" value="ECO:0007669"/>
    <property type="project" value="UniProtKB-KW"/>
</dbReference>
<dbReference type="SMART" id="SM00020">
    <property type="entry name" value="Tryp_SPc"/>
    <property type="match status" value="1"/>
</dbReference>
<organism evidence="6 7">
    <name type="scientific">Corynebacterium jeikeium (strain K411)</name>
    <dbReference type="NCBI Taxonomy" id="306537"/>
    <lineage>
        <taxon>Bacteria</taxon>
        <taxon>Bacillati</taxon>
        <taxon>Actinomycetota</taxon>
        <taxon>Actinomycetes</taxon>
        <taxon>Mycobacteriales</taxon>
        <taxon>Corynebacteriaceae</taxon>
        <taxon>Corynebacterium</taxon>
    </lineage>
</organism>